<evidence type="ECO:0000256" key="1">
    <source>
        <dbReference type="ARBA" id="ARBA00001946"/>
    </source>
</evidence>
<dbReference type="NCBIfam" id="TIGR01509">
    <property type="entry name" value="HAD-SF-IA-v3"/>
    <property type="match status" value="1"/>
</dbReference>
<dbReference type="Pfam" id="PF00702">
    <property type="entry name" value="Hydrolase"/>
    <property type="match status" value="1"/>
</dbReference>
<dbReference type="InterPro" id="IPR036412">
    <property type="entry name" value="HAD-like_sf"/>
</dbReference>
<dbReference type="SFLD" id="SFLDG01129">
    <property type="entry name" value="C1.5:_HAD__Beta-PGM__Phosphata"/>
    <property type="match status" value="1"/>
</dbReference>
<dbReference type="SFLD" id="SFLDS00003">
    <property type="entry name" value="Haloacid_Dehalogenase"/>
    <property type="match status" value="1"/>
</dbReference>
<dbReference type="GO" id="GO:0016787">
    <property type="term" value="F:hydrolase activity"/>
    <property type="evidence" value="ECO:0007669"/>
    <property type="project" value="UniProtKB-KW"/>
</dbReference>
<comment type="similarity">
    <text evidence="2">Belongs to the HAD-like hydrolase superfamily. CbbY/CbbZ/Gph/YieH family.</text>
</comment>
<accession>A0ABU9FDG2</accession>
<dbReference type="SFLD" id="SFLDG01135">
    <property type="entry name" value="C1.5.6:_HAD__Beta-PGM__Phospha"/>
    <property type="match status" value="1"/>
</dbReference>
<name>A0ABU9FDG2_9ENTR</name>
<dbReference type="PANTHER" id="PTHR46193">
    <property type="entry name" value="6-PHOSPHOGLUCONATE PHOSPHATASE"/>
    <property type="match status" value="1"/>
</dbReference>
<keyword evidence="7" id="KW-1185">Reference proteome</keyword>
<dbReference type="Proteomes" id="UP001312893">
    <property type="component" value="Unassembled WGS sequence"/>
</dbReference>
<evidence type="ECO:0000256" key="5">
    <source>
        <dbReference type="ARBA" id="ARBA00023277"/>
    </source>
</evidence>
<dbReference type="Gene3D" id="3.40.50.1000">
    <property type="entry name" value="HAD superfamily/HAD-like"/>
    <property type="match status" value="1"/>
</dbReference>
<dbReference type="InterPro" id="IPR023198">
    <property type="entry name" value="PGP-like_dom2"/>
</dbReference>
<comment type="caution">
    <text evidence="6">The sequence shown here is derived from an EMBL/GenBank/DDBJ whole genome shotgun (WGS) entry which is preliminary data.</text>
</comment>
<evidence type="ECO:0000256" key="2">
    <source>
        <dbReference type="ARBA" id="ARBA00006171"/>
    </source>
</evidence>
<evidence type="ECO:0000313" key="6">
    <source>
        <dbReference type="EMBL" id="MEL0553812.1"/>
    </source>
</evidence>
<dbReference type="InterPro" id="IPR006439">
    <property type="entry name" value="HAD-SF_hydro_IA"/>
</dbReference>
<keyword evidence="4" id="KW-0460">Magnesium</keyword>
<dbReference type="Gene3D" id="1.10.150.240">
    <property type="entry name" value="Putative phosphatase, domain 2"/>
    <property type="match status" value="1"/>
</dbReference>
<dbReference type="PANTHER" id="PTHR46193:SF18">
    <property type="entry name" value="HEXITOL PHOSPHATASE B"/>
    <property type="match status" value="1"/>
</dbReference>
<proteinExistence type="inferred from homology"/>
<organism evidence="6 7">
    <name type="scientific">Raoultella lignicola</name>
    <dbReference type="NCBI Taxonomy" id="3040939"/>
    <lineage>
        <taxon>Bacteria</taxon>
        <taxon>Pseudomonadati</taxon>
        <taxon>Pseudomonadota</taxon>
        <taxon>Gammaproteobacteria</taxon>
        <taxon>Enterobacterales</taxon>
        <taxon>Enterobacteriaceae</taxon>
        <taxon>Klebsiella/Raoultella group</taxon>
        <taxon>Raoultella</taxon>
    </lineage>
</organism>
<evidence type="ECO:0000256" key="4">
    <source>
        <dbReference type="ARBA" id="ARBA00022842"/>
    </source>
</evidence>
<dbReference type="SUPFAM" id="SSF56784">
    <property type="entry name" value="HAD-like"/>
    <property type="match status" value="1"/>
</dbReference>
<keyword evidence="6" id="KW-0378">Hydrolase</keyword>
<gene>
    <name evidence="6" type="ORF">QFI96_019160</name>
</gene>
<comment type="cofactor">
    <cofactor evidence="1">
        <name>Mg(2+)</name>
        <dbReference type="ChEBI" id="CHEBI:18420"/>
    </cofactor>
</comment>
<evidence type="ECO:0000313" key="7">
    <source>
        <dbReference type="Proteomes" id="UP001312893"/>
    </source>
</evidence>
<reference evidence="6 7" key="1">
    <citation type="submission" date="2024-04" db="EMBL/GenBank/DDBJ databases">
        <title>Two novel Raoultella species associated with bleeding cankers of broadleaf hosts, Raoultella scottia sp. nov. and Raoultella lignicola sp. nov.</title>
        <authorList>
            <person name="Brady C.L."/>
        </authorList>
    </citation>
    <scope>NUCLEOTIDE SEQUENCE [LARGE SCALE GENOMIC DNA]</scope>
    <source>
        <strain evidence="6 7">TW_WC1a.1</strain>
    </source>
</reference>
<evidence type="ECO:0000256" key="3">
    <source>
        <dbReference type="ARBA" id="ARBA00022723"/>
    </source>
</evidence>
<keyword evidence="3" id="KW-0479">Metal-binding</keyword>
<dbReference type="InterPro" id="IPR051600">
    <property type="entry name" value="Beta-PGM-like"/>
</dbReference>
<keyword evidence="5" id="KW-0119">Carbohydrate metabolism</keyword>
<dbReference type="EMBL" id="JARXNK020000105">
    <property type="protein sequence ID" value="MEL0553812.1"/>
    <property type="molecule type" value="Genomic_DNA"/>
</dbReference>
<sequence length="218" mass="23803">MKAVIFDMDGVIIDSEALWRRAQREALASLGATVSESECEALTKGKRLDDIARVWCQHCRLALTPDQLEPLILGRITGLIAAEGQAMRGVDEVFAYARQQGYRIALATSSSHQVISAVLDKLSLRPYFDVISSADDDEWGKPHPAVYLSTLRRLGLSAGQCLVFEDSYHGFCAAQAAGIPTVVVASDCQHPRFNGAVARHHSLTEWLQRQSEPVLAAG</sequence>
<protein>
    <submittedName>
        <fullName evidence="6">HAD-IA family hydrolase</fullName>
    </submittedName>
</protein>
<dbReference type="RefSeq" id="WP_123755097.1">
    <property type="nucleotide sequence ID" value="NZ_JARXNK020000105.1"/>
</dbReference>
<dbReference type="PRINTS" id="PR00413">
    <property type="entry name" value="HADHALOGNASE"/>
</dbReference>
<dbReference type="InterPro" id="IPR023214">
    <property type="entry name" value="HAD_sf"/>
</dbReference>